<dbReference type="AlphaFoldDB" id="A0A0A2UPN5"/>
<name>A0A0A2UPN5_9BACI</name>
<reference evidence="1 2" key="1">
    <citation type="submission" date="2013-08" db="EMBL/GenBank/DDBJ databases">
        <title>Genome of Pontibacillus chungwhensis.</title>
        <authorList>
            <person name="Wang Q."/>
            <person name="Wang G."/>
        </authorList>
    </citation>
    <scope>NUCLEOTIDE SEQUENCE [LARGE SCALE GENOMIC DNA]</scope>
    <source>
        <strain evidence="1 2">BH030062</strain>
    </source>
</reference>
<organism evidence="1 2">
    <name type="scientific">Pontibacillus chungwhensis BH030062</name>
    <dbReference type="NCBI Taxonomy" id="1385513"/>
    <lineage>
        <taxon>Bacteria</taxon>
        <taxon>Bacillati</taxon>
        <taxon>Bacillota</taxon>
        <taxon>Bacilli</taxon>
        <taxon>Bacillales</taxon>
        <taxon>Bacillaceae</taxon>
        <taxon>Pontibacillus</taxon>
    </lineage>
</organism>
<dbReference type="STRING" id="1385513.N780_09520"/>
<evidence type="ECO:0000313" key="1">
    <source>
        <dbReference type="EMBL" id="KGP89874.1"/>
    </source>
</evidence>
<keyword evidence="2" id="KW-1185">Reference proteome</keyword>
<gene>
    <name evidence="1" type="ORF">N780_09520</name>
</gene>
<dbReference type="EMBL" id="AVBG01000020">
    <property type="protein sequence ID" value="KGP89874.1"/>
    <property type="molecule type" value="Genomic_DNA"/>
</dbReference>
<sequence>MAYADQLNRKVEVAIETKKTELDYLSFYGFTQKDMDQVFAEVSTQYESYPSFNGFAVHRFESWRPFGSSTVNLEEKAWKLYKAKENVNTDHNWTMQFNTAIVPKYTNIYVKNSEGSVVDTRVKLSSENVLHVESPVEGY</sequence>
<evidence type="ECO:0000313" key="2">
    <source>
        <dbReference type="Proteomes" id="UP000030153"/>
    </source>
</evidence>
<comment type="caution">
    <text evidence="1">The sequence shown here is derived from an EMBL/GenBank/DDBJ whole genome shotgun (WGS) entry which is preliminary data.</text>
</comment>
<proteinExistence type="predicted"/>
<accession>A0A0A2UPN5</accession>
<protein>
    <submittedName>
        <fullName evidence="1">Uncharacterized protein</fullName>
    </submittedName>
</protein>
<dbReference type="Proteomes" id="UP000030153">
    <property type="component" value="Unassembled WGS sequence"/>
</dbReference>